<dbReference type="GO" id="GO:0051537">
    <property type="term" value="F:2 iron, 2 sulfur cluster binding"/>
    <property type="evidence" value="ECO:0007669"/>
    <property type="project" value="UniProtKB-KW"/>
</dbReference>
<dbReference type="PANTHER" id="PTHR37424:SF1">
    <property type="entry name" value="BACTERIOFERRITIN-ASSOCIATED FERREDOXIN"/>
    <property type="match status" value="1"/>
</dbReference>
<dbReference type="RefSeq" id="WP_066920937.1">
    <property type="nucleotide sequence ID" value="NZ_CP011971.1"/>
</dbReference>
<reference evidence="11 12" key="1">
    <citation type="submission" date="2015-06" db="EMBL/GenBank/DDBJ databases">
        <title>A Comprehensive Approach to Explore the Metabolic and Phylogenetic Diversity of Bacterial Steroid Degradation in the Environment: Testosterone as an Example.</title>
        <authorList>
            <person name="Yang F.-C."/>
            <person name="Chen Y.-L."/>
            <person name="Yu C.-P."/>
            <person name="Tang S.-L."/>
            <person name="Wang P.-H."/>
            <person name="Ismail W."/>
            <person name="Wang C.-H."/>
            <person name="Yang C.-Y."/>
            <person name="Chiang Y.-R."/>
        </authorList>
    </citation>
    <scope>NUCLEOTIDE SEQUENCE [LARGE SCALE GENOMIC DNA]</scope>
    <source>
        <strain evidence="11 12">DSM 18526</strain>
    </source>
</reference>
<protein>
    <recommendedName>
        <fullName evidence="8">Bacterioferritin-associated ferredoxin</fullName>
    </recommendedName>
</protein>
<evidence type="ECO:0000256" key="3">
    <source>
        <dbReference type="ARBA" id="ARBA00022723"/>
    </source>
</evidence>
<evidence type="ECO:0000259" key="10">
    <source>
        <dbReference type="Pfam" id="PF04324"/>
    </source>
</evidence>
<dbReference type="InterPro" id="IPR041854">
    <property type="entry name" value="BFD-like_2Fe2S-bd_dom_sf"/>
</dbReference>
<feature type="domain" description="BFD-like [2Fe-2S]-binding" evidence="10">
    <location>
        <begin position="2"/>
        <end position="50"/>
    </location>
</feature>
<keyword evidence="4" id="KW-0249">Electron transport</keyword>
<evidence type="ECO:0000256" key="4">
    <source>
        <dbReference type="ARBA" id="ARBA00022982"/>
    </source>
</evidence>
<evidence type="ECO:0000256" key="6">
    <source>
        <dbReference type="ARBA" id="ARBA00023014"/>
    </source>
</evidence>
<sequence>MYVCMCHAISDRQIREVVERGAVSLSEVQAHLPVADCCGCCAQTAQDIIDTHRNTIRQAIAA</sequence>
<keyword evidence="5" id="KW-0408">Iron</keyword>
<dbReference type="PANTHER" id="PTHR37424">
    <property type="entry name" value="BACTERIOFERRITIN-ASSOCIATED FERREDOXIN"/>
    <property type="match status" value="1"/>
</dbReference>
<evidence type="ECO:0000256" key="2">
    <source>
        <dbReference type="ARBA" id="ARBA00022714"/>
    </source>
</evidence>
<evidence type="ECO:0000256" key="1">
    <source>
        <dbReference type="ARBA" id="ARBA00022448"/>
    </source>
</evidence>
<keyword evidence="6" id="KW-0411">Iron-sulfur</keyword>
<keyword evidence="1" id="KW-0813">Transport</keyword>
<dbReference type="Gene3D" id="1.10.10.1100">
    <property type="entry name" value="BFD-like [2Fe-2S]-binding domain"/>
    <property type="match status" value="1"/>
</dbReference>
<dbReference type="STRING" id="465721.ACG33_10225"/>
<dbReference type="Pfam" id="PF04324">
    <property type="entry name" value="Fer2_BFD"/>
    <property type="match status" value="1"/>
</dbReference>
<keyword evidence="3" id="KW-0479">Metal-binding</keyword>
<evidence type="ECO:0000313" key="12">
    <source>
        <dbReference type="Proteomes" id="UP000070250"/>
    </source>
</evidence>
<keyword evidence="2" id="KW-0001">2Fe-2S</keyword>
<gene>
    <name evidence="11" type="ORF">ACG33_10225</name>
</gene>
<evidence type="ECO:0000256" key="8">
    <source>
        <dbReference type="ARBA" id="ARBA00039386"/>
    </source>
</evidence>
<proteinExistence type="inferred from homology"/>
<evidence type="ECO:0000256" key="9">
    <source>
        <dbReference type="ARBA" id="ARBA00046332"/>
    </source>
</evidence>
<evidence type="ECO:0000313" key="11">
    <source>
        <dbReference type="EMBL" id="AMN47471.1"/>
    </source>
</evidence>
<name>A0A127FCY0_STEDE</name>
<keyword evidence="12" id="KW-1185">Reference proteome</keyword>
<dbReference type="InterPro" id="IPR052371">
    <property type="entry name" value="BFD-associated_ferredoxin"/>
</dbReference>
<dbReference type="EMBL" id="CP011971">
    <property type="protein sequence ID" value="AMN47471.1"/>
    <property type="molecule type" value="Genomic_DNA"/>
</dbReference>
<dbReference type="OrthoDB" id="9815350at2"/>
<comment type="cofactor">
    <cofactor evidence="7">
        <name>[2Fe-2S] cluster</name>
        <dbReference type="ChEBI" id="CHEBI:190135"/>
    </cofactor>
</comment>
<evidence type="ECO:0000256" key="7">
    <source>
        <dbReference type="ARBA" id="ARBA00034078"/>
    </source>
</evidence>
<dbReference type="GO" id="GO:0046872">
    <property type="term" value="F:metal ion binding"/>
    <property type="evidence" value="ECO:0007669"/>
    <property type="project" value="UniProtKB-KW"/>
</dbReference>
<accession>A0A127FCY0</accession>
<dbReference type="Proteomes" id="UP000070250">
    <property type="component" value="Chromosome"/>
</dbReference>
<dbReference type="InterPro" id="IPR007419">
    <property type="entry name" value="BFD-like_2Fe2S-bd_dom"/>
</dbReference>
<evidence type="ECO:0000256" key="5">
    <source>
        <dbReference type="ARBA" id="ARBA00023004"/>
    </source>
</evidence>
<dbReference type="KEGG" id="sdf:ACG33_10225"/>
<organism evidence="11 12">
    <name type="scientific">Steroidobacter denitrificans</name>
    <dbReference type="NCBI Taxonomy" id="465721"/>
    <lineage>
        <taxon>Bacteria</taxon>
        <taxon>Pseudomonadati</taxon>
        <taxon>Pseudomonadota</taxon>
        <taxon>Gammaproteobacteria</taxon>
        <taxon>Steroidobacterales</taxon>
        <taxon>Steroidobacteraceae</taxon>
        <taxon>Steroidobacter</taxon>
    </lineage>
</organism>
<dbReference type="AlphaFoldDB" id="A0A127FCY0"/>
<comment type="similarity">
    <text evidence="9">Belongs to the Bfd family.</text>
</comment>